<keyword evidence="10" id="KW-0670">Pyruvate</keyword>
<name>A0A221SXB2_9DEIO</name>
<dbReference type="InterPro" id="IPR003817">
    <property type="entry name" value="PS_Dcarbxylase"/>
</dbReference>
<dbReference type="KEGG" id="dfc:DFI_09775"/>
<reference evidence="11 12" key="1">
    <citation type="submission" date="2017-05" db="EMBL/GenBank/DDBJ databases">
        <title>The complete genome sequence of Deinococcus ficus isolated from the rhizosphere of the Ficus religiosa L. in Taiwan.</title>
        <authorList>
            <person name="Wu K.-M."/>
            <person name="Liao T.-L."/>
            <person name="Liu Y.-M."/>
            <person name="Young C.-C."/>
            <person name="Tsai S.-F."/>
        </authorList>
    </citation>
    <scope>NUCLEOTIDE SEQUENCE [LARGE SCALE GENOMIC DNA]</scope>
    <source>
        <strain evidence="11 12">CC-FR2-10</strain>
    </source>
</reference>
<evidence type="ECO:0000256" key="1">
    <source>
        <dbReference type="ARBA" id="ARBA00022475"/>
    </source>
</evidence>
<keyword evidence="12" id="KW-1185">Reference proteome</keyword>
<dbReference type="GO" id="GO:0004609">
    <property type="term" value="F:phosphatidylserine decarboxylase activity"/>
    <property type="evidence" value="ECO:0007669"/>
    <property type="project" value="InterPro"/>
</dbReference>
<evidence type="ECO:0000256" key="9">
    <source>
        <dbReference type="ARBA" id="ARBA00023264"/>
    </source>
</evidence>
<gene>
    <name evidence="11" type="ORF">DFI_09775</name>
</gene>
<evidence type="ECO:0000313" key="11">
    <source>
        <dbReference type="EMBL" id="ASN81261.1"/>
    </source>
</evidence>
<protein>
    <recommendedName>
        <fullName evidence="13">Phosphatidylserine decarboxylase</fullName>
    </recommendedName>
</protein>
<proteinExistence type="predicted"/>
<evidence type="ECO:0008006" key="13">
    <source>
        <dbReference type="Google" id="ProtNLM"/>
    </source>
</evidence>
<dbReference type="AlphaFoldDB" id="A0A221SXB2"/>
<evidence type="ECO:0000256" key="3">
    <source>
        <dbReference type="ARBA" id="ARBA00022793"/>
    </source>
</evidence>
<keyword evidence="3" id="KW-0210">Decarboxylase</keyword>
<keyword evidence="1" id="KW-1003">Cell membrane</keyword>
<keyword evidence="2" id="KW-0444">Lipid biosynthesis</keyword>
<dbReference type="GO" id="GO:0008654">
    <property type="term" value="P:phospholipid biosynthetic process"/>
    <property type="evidence" value="ECO:0007669"/>
    <property type="project" value="UniProtKB-KW"/>
</dbReference>
<dbReference type="InterPro" id="IPR033175">
    <property type="entry name" value="PSD-A"/>
</dbReference>
<evidence type="ECO:0000256" key="7">
    <source>
        <dbReference type="ARBA" id="ARBA00023209"/>
    </source>
</evidence>
<dbReference type="STRING" id="317577.GCA_000419625_01957"/>
<dbReference type="EMBL" id="CP021081">
    <property type="protein sequence ID" value="ASN81261.1"/>
    <property type="molecule type" value="Genomic_DNA"/>
</dbReference>
<keyword evidence="7" id="KW-0594">Phospholipid biosynthesis</keyword>
<dbReference type="Proteomes" id="UP000259030">
    <property type="component" value="Chromosome"/>
</dbReference>
<evidence type="ECO:0000256" key="5">
    <source>
        <dbReference type="ARBA" id="ARBA00023136"/>
    </source>
</evidence>
<dbReference type="PANTHER" id="PTHR35809">
    <property type="entry name" value="ARCHAETIDYLSERINE DECARBOXYLASE PROENZYME-RELATED"/>
    <property type="match status" value="1"/>
</dbReference>
<keyword evidence="8" id="KW-0456">Lyase</keyword>
<evidence type="ECO:0000256" key="8">
    <source>
        <dbReference type="ARBA" id="ARBA00023239"/>
    </source>
</evidence>
<dbReference type="PANTHER" id="PTHR35809:SF1">
    <property type="entry name" value="ARCHAETIDYLSERINE DECARBOXYLASE PROENZYME-RELATED"/>
    <property type="match status" value="1"/>
</dbReference>
<keyword evidence="6" id="KW-0865">Zymogen</keyword>
<keyword evidence="9" id="KW-1208">Phospholipid metabolism</keyword>
<sequence>MRVPRRVWMLAAAGAALTYGRAVHRYRDPVRLARPGPGELLAPADGRVAFVRRVTGGRLDVPGLNGPLDAADLLGAPAGLADGWLLGVHVGALDVRFVTAPLAGAVEAAPFHGSRVNVPLAGPLATLTGPAGNLLAGRGTLENERLTLRLTGPDGTPVTLALVAPGRALNARRYVTPGDAVQAGVKLAFLPEGALVLLHVPEAFVPQVSVGGRVQAGLTPLARRGEQGTEGAPATV</sequence>
<evidence type="ECO:0000256" key="2">
    <source>
        <dbReference type="ARBA" id="ARBA00022516"/>
    </source>
</evidence>
<keyword evidence="4" id="KW-0443">Lipid metabolism</keyword>
<organism evidence="11 12">
    <name type="scientific">Deinococcus ficus</name>
    <dbReference type="NCBI Taxonomy" id="317577"/>
    <lineage>
        <taxon>Bacteria</taxon>
        <taxon>Thermotogati</taxon>
        <taxon>Deinococcota</taxon>
        <taxon>Deinococci</taxon>
        <taxon>Deinococcales</taxon>
        <taxon>Deinococcaceae</taxon>
        <taxon>Deinococcus</taxon>
    </lineage>
</organism>
<evidence type="ECO:0000256" key="4">
    <source>
        <dbReference type="ARBA" id="ARBA00023098"/>
    </source>
</evidence>
<dbReference type="RefSeq" id="WP_051307757.1">
    <property type="nucleotide sequence ID" value="NZ_CP021081.1"/>
</dbReference>
<keyword evidence="5" id="KW-0472">Membrane</keyword>
<accession>A0A221SXB2</accession>
<evidence type="ECO:0000256" key="10">
    <source>
        <dbReference type="ARBA" id="ARBA00023317"/>
    </source>
</evidence>
<evidence type="ECO:0000313" key="12">
    <source>
        <dbReference type="Proteomes" id="UP000259030"/>
    </source>
</evidence>
<evidence type="ECO:0000256" key="6">
    <source>
        <dbReference type="ARBA" id="ARBA00023145"/>
    </source>
</evidence>
<dbReference type="Pfam" id="PF02666">
    <property type="entry name" value="PS_Dcarbxylase"/>
    <property type="match status" value="1"/>
</dbReference>